<dbReference type="PATRIC" id="fig|401562.3.peg.1202"/>
<dbReference type="RefSeq" id="WP_058634721.1">
    <property type="nucleotide sequence ID" value="NZ_LDPZ01000018.1"/>
</dbReference>
<feature type="domain" description="DUF4268" evidence="1">
    <location>
        <begin position="228"/>
        <end position="360"/>
    </location>
</feature>
<protein>
    <submittedName>
        <fullName evidence="2">Membrane protein</fullName>
    </submittedName>
</protein>
<dbReference type="AlphaFoldDB" id="A0A175R8S5"/>
<sequence length="369" mass="41452">MFKIDREGNSISPMPMRSFADLGFRERAHLQEWIAKFPKALGEDLLIIQKEFSGFSDTNERLDLLALDKAGSLVIIENKLDDAGRDVTWQALKYASYCSSLTSENIRSIFQDYLQRHDPSANAEHLLCEFLGVDDFDEVILNKGVSQRIILVAAHFRKEVTSTVLWLANFGIRLQCFRVTPYSLGDDLFLDVGQVIPTPDAEEFRIGFAEKLREESGAVEAEVARGSLRREFWTALLAAIGERSTLFQNNGPAAQNWIAAGSGIRGVSYQIAVTRHEARVEIYLDSGDSEQNSRRLECLLESKEKVEAAYGSALEWDDMGDARACRVRAKIAGNVFMRETWPELISSLVEMMIRFEAAMRAPLAGLKNN</sequence>
<dbReference type="OrthoDB" id="570199at2"/>
<name>A0A175R8S5_9HYPH</name>
<evidence type="ECO:0000313" key="2">
    <source>
        <dbReference type="EMBL" id="KTQ96013.1"/>
    </source>
</evidence>
<evidence type="ECO:0000259" key="1">
    <source>
        <dbReference type="Pfam" id="PF14088"/>
    </source>
</evidence>
<dbReference type="EMBL" id="LDPZ01000018">
    <property type="protein sequence ID" value="KTQ96013.1"/>
    <property type="molecule type" value="Genomic_DNA"/>
</dbReference>
<organism evidence="2 3">
    <name type="scientific">Aureimonas ureilytica</name>
    <dbReference type="NCBI Taxonomy" id="401562"/>
    <lineage>
        <taxon>Bacteria</taxon>
        <taxon>Pseudomonadati</taxon>
        <taxon>Pseudomonadota</taxon>
        <taxon>Alphaproteobacteria</taxon>
        <taxon>Hyphomicrobiales</taxon>
        <taxon>Aurantimonadaceae</taxon>
        <taxon>Aureimonas</taxon>
    </lineage>
</organism>
<gene>
    <name evidence="2" type="ORF">NS226_09055</name>
</gene>
<reference evidence="2 3" key="1">
    <citation type="journal article" date="2016" name="Front. Microbiol.">
        <title>Genomic Resource of Rice Seed Associated Bacteria.</title>
        <authorList>
            <person name="Midha S."/>
            <person name="Bansal K."/>
            <person name="Sharma S."/>
            <person name="Kumar N."/>
            <person name="Patil P.P."/>
            <person name="Chaudhry V."/>
            <person name="Patil P.B."/>
        </authorList>
    </citation>
    <scope>NUCLEOTIDE SEQUENCE [LARGE SCALE GENOMIC DNA]</scope>
    <source>
        <strain evidence="2 3">NS226</strain>
    </source>
</reference>
<accession>A0A175R8S5</accession>
<dbReference type="InterPro" id="IPR011856">
    <property type="entry name" value="tRNA_endonuc-like_dom_sf"/>
</dbReference>
<dbReference type="GO" id="GO:0003676">
    <property type="term" value="F:nucleic acid binding"/>
    <property type="evidence" value="ECO:0007669"/>
    <property type="project" value="InterPro"/>
</dbReference>
<comment type="caution">
    <text evidence="2">The sequence shown here is derived from an EMBL/GenBank/DDBJ whole genome shotgun (WGS) entry which is preliminary data.</text>
</comment>
<proteinExistence type="predicted"/>
<evidence type="ECO:0000313" key="3">
    <source>
        <dbReference type="Proteomes" id="UP000078272"/>
    </source>
</evidence>
<dbReference type="Pfam" id="PF14088">
    <property type="entry name" value="DUF4268"/>
    <property type="match status" value="1"/>
</dbReference>
<dbReference type="Gene3D" id="3.40.1350.10">
    <property type="match status" value="1"/>
</dbReference>
<dbReference type="Proteomes" id="UP000078272">
    <property type="component" value="Unassembled WGS sequence"/>
</dbReference>
<dbReference type="InterPro" id="IPR025364">
    <property type="entry name" value="DUF4268"/>
</dbReference>